<evidence type="ECO:0000313" key="2">
    <source>
        <dbReference type="Proteomes" id="UP001372338"/>
    </source>
</evidence>
<evidence type="ECO:0000313" key="1">
    <source>
        <dbReference type="EMBL" id="KAK7251152.1"/>
    </source>
</evidence>
<dbReference type="Proteomes" id="UP001372338">
    <property type="component" value="Unassembled WGS sequence"/>
</dbReference>
<name>A0AAN9HTD3_CROPI</name>
<protein>
    <submittedName>
        <fullName evidence="1">Uncharacterized protein</fullName>
    </submittedName>
</protein>
<keyword evidence="2" id="KW-1185">Reference proteome</keyword>
<dbReference type="EMBL" id="JAYWIO010000007">
    <property type="protein sequence ID" value="KAK7251152.1"/>
    <property type="molecule type" value="Genomic_DNA"/>
</dbReference>
<reference evidence="1 2" key="1">
    <citation type="submission" date="2024-01" db="EMBL/GenBank/DDBJ databases">
        <title>The genomes of 5 underutilized Papilionoideae crops provide insights into root nodulation and disease resistanc.</title>
        <authorList>
            <person name="Yuan L."/>
        </authorList>
    </citation>
    <scope>NUCLEOTIDE SEQUENCE [LARGE SCALE GENOMIC DNA]</scope>
    <source>
        <strain evidence="1">ZHUSHIDOU_FW_LH</strain>
        <tissue evidence="1">Leaf</tissue>
    </source>
</reference>
<dbReference type="AlphaFoldDB" id="A0AAN9HTD3"/>
<gene>
    <name evidence="1" type="ORF">RIF29_34097</name>
</gene>
<accession>A0AAN9HTD3</accession>
<comment type="caution">
    <text evidence="1">The sequence shown here is derived from an EMBL/GenBank/DDBJ whole genome shotgun (WGS) entry which is preliminary data.</text>
</comment>
<sequence>MYLVFAHRHRSPPRCRSQQAPQLPSLKRDLHCWCFLQVTPFAPSLSSYSATVCKFPISYLSLFRFTPFYLKP</sequence>
<organism evidence="1 2">
    <name type="scientific">Crotalaria pallida</name>
    <name type="common">Smooth rattlebox</name>
    <name type="synonym">Crotalaria striata</name>
    <dbReference type="NCBI Taxonomy" id="3830"/>
    <lineage>
        <taxon>Eukaryota</taxon>
        <taxon>Viridiplantae</taxon>
        <taxon>Streptophyta</taxon>
        <taxon>Embryophyta</taxon>
        <taxon>Tracheophyta</taxon>
        <taxon>Spermatophyta</taxon>
        <taxon>Magnoliopsida</taxon>
        <taxon>eudicotyledons</taxon>
        <taxon>Gunneridae</taxon>
        <taxon>Pentapetalae</taxon>
        <taxon>rosids</taxon>
        <taxon>fabids</taxon>
        <taxon>Fabales</taxon>
        <taxon>Fabaceae</taxon>
        <taxon>Papilionoideae</taxon>
        <taxon>50 kb inversion clade</taxon>
        <taxon>genistoids sensu lato</taxon>
        <taxon>core genistoids</taxon>
        <taxon>Crotalarieae</taxon>
        <taxon>Crotalaria</taxon>
    </lineage>
</organism>
<proteinExistence type="predicted"/>